<evidence type="ECO:0000313" key="2">
    <source>
        <dbReference type="Proteomes" id="UP000182258"/>
    </source>
</evidence>
<dbReference type="AlphaFoldDB" id="A0A1I1NS11"/>
<sequence length="52" mass="6079">MHKHAQLSLEEVVNARLSRAINWFVQNPLKAMKATDRDLWEIFEGAAREPFL</sequence>
<evidence type="ECO:0000313" key="1">
    <source>
        <dbReference type="EMBL" id="SFD00327.1"/>
    </source>
</evidence>
<organism evidence="1 2">
    <name type="scientific">Devosia psychrophila</name>
    <dbReference type="NCBI Taxonomy" id="728005"/>
    <lineage>
        <taxon>Bacteria</taxon>
        <taxon>Pseudomonadati</taxon>
        <taxon>Pseudomonadota</taxon>
        <taxon>Alphaproteobacteria</taxon>
        <taxon>Hyphomicrobiales</taxon>
        <taxon>Devosiaceae</taxon>
        <taxon>Devosia</taxon>
    </lineage>
</organism>
<dbReference type="Proteomes" id="UP000182258">
    <property type="component" value="Unassembled WGS sequence"/>
</dbReference>
<gene>
    <name evidence="1" type="ORF">SAMN04488059_11727</name>
</gene>
<accession>A0A1I1NS11</accession>
<dbReference type="EMBL" id="FOMB01000017">
    <property type="protein sequence ID" value="SFD00327.1"/>
    <property type="molecule type" value="Genomic_DNA"/>
</dbReference>
<name>A0A1I1NS11_9HYPH</name>
<protein>
    <submittedName>
        <fullName evidence="1">Uncharacterized protein</fullName>
    </submittedName>
</protein>
<proteinExistence type="predicted"/>
<reference evidence="1 2" key="1">
    <citation type="submission" date="2016-10" db="EMBL/GenBank/DDBJ databases">
        <authorList>
            <person name="de Groot N.N."/>
        </authorList>
    </citation>
    <scope>NUCLEOTIDE SEQUENCE [LARGE SCALE GENOMIC DNA]</scope>
    <source>
        <strain evidence="1 2">CGMCC 1.10210</strain>
    </source>
</reference>